<dbReference type="EMBL" id="DVLP01000110">
    <property type="protein sequence ID" value="HIT74698.1"/>
    <property type="molecule type" value="Genomic_DNA"/>
</dbReference>
<reference evidence="1" key="1">
    <citation type="submission" date="2020-10" db="EMBL/GenBank/DDBJ databases">
        <authorList>
            <person name="Gilroy R."/>
        </authorList>
    </citation>
    <scope>NUCLEOTIDE SEQUENCE</scope>
    <source>
        <strain evidence="1">ChiGjej1B1-24693</strain>
    </source>
</reference>
<protein>
    <submittedName>
        <fullName evidence="1">Uncharacterized protein</fullName>
    </submittedName>
</protein>
<gene>
    <name evidence="1" type="ORF">IAA98_03850</name>
</gene>
<sequence>MTDHSAADIAATIAAAESLIGATSSTQACTDLADFLQEQQLVARLPAHDAGQSDMVCIDGAVASEQTDELAWIAAVATASNAQLVRRKTLVVPVSSAMDQVRSAVMALCEMSAAVELLDNGTDTWMDGGLVTPLLSVVTAVQAADQQTATALCDLMDEIDAAEIIDGYIDHATQGSVAALP</sequence>
<dbReference type="Proteomes" id="UP000886842">
    <property type="component" value="Unassembled WGS sequence"/>
</dbReference>
<name>A0A9D1GX78_9ACTN</name>
<dbReference type="AlphaFoldDB" id="A0A9D1GX78"/>
<evidence type="ECO:0000313" key="2">
    <source>
        <dbReference type="Proteomes" id="UP000886842"/>
    </source>
</evidence>
<evidence type="ECO:0000313" key="1">
    <source>
        <dbReference type="EMBL" id="HIT74698.1"/>
    </source>
</evidence>
<organism evidence="1 2">
    <name type="scientific">Candidatus Avipropionibacterium avicola</name>
    <dbReference type="NCBI Taxonomy" id="2840701"/>
    <lineage>
        <taxon>Bacteria</taxon>
        <taxon>Bacillati</taxon>
        <taxon>Actinomycetota</taxon>
        <taxon>Actinomycetes</taxon>
        <taxon>Propionibacteriales</taxon>
        <taxon>Propionibacteriaceae</taxon>
        <taxon>Propionibacteriaceae incertae sedis</taxon>
        <taxon>Candidatus Avipropionibacterium</taxon>
    </lineage>
</organism>
<reference evidence="1" key="2">
    <citation type="journal article" date="2021" name="PeerJ">
        <title>Extensive microbial diversity within the chicken gut microbiome revealed by metagenomics and culture.</title>
        <authorList>
            <person name="Gilroy R."/>
            <person name="Ravi A."/>
            <person name="Getino M."/>
            <person name="Pursley I."/>
            <person name="Horton D.L."/>
            <person name="Alikhan N.F."/>
            <person name="Baker D."/>
            <person name="Gharbi K."/>
            <person name="Hall N."/>
            <person name="Watson M."/>
            <person name="Adriaenssens E.M."/>
            <person name="Foster-Nyarko E."/>
            <person name="Jarju S."/>
            <person name="Secka A."/>
            <person name="Antonio M."/>
            <person name="Oren A."/>
            <person name="Chaudhuri R.R."/>
            <person name="La Ragione R."/>
            <person name="Hildebrand F."/>
            <person name="Pallen M.J."/>
        </authorList>
    </citation>
    <scope>NUCLEOTIDE SEQUENCE</scope>
    <source>
        <strain evidence="1">ChiGjej1B1-24693</strain>
    </source>
</reference>
<comment type="caution">
    <text evidence="1">The sequence shown here is derived from an EMBL/GenBank/DDBJ whole genome shotgun (WGS) entry which is preliminary data.</text>
</comment>
<proteinExistence type="predicted"/>
<accession>A0A9D1GX78</accession>
<feature type="non-terminal residue" evidence="1">
    <location>
        <position position="181"/>
    </location>
</feature>